<feature type="domain" description="CobW C-terminal" evidence="7">
    <location>
        <begin position="237"/>
        <end position="331"/>
    </location>
</feature>
<keyword evidence="9" id="KW-1185">Reference proteome</keyword>
<dbReference type="AlphaFoldDB" id="A0A7X5UAB4"/>
<keyword evidence="3" id="KW-0143">Chaperone</keyword>
<gene>
    <name evidence="8" type="ORF">HBF25_10240</name>
</gene>
<evidence type="ECO:0000256" key="5">
    <source>
        <dbReference type="ARBA" id="ARBA00045658"/>
    </source>
</evidence>
<dbReference type="EMBL" id="JAARLZ010000005">
    <property type="protein sequence ID" value="NII06764.1"/>
    <property type="molecule type" value="Genomic_DNA"/>
</dbReference>
<dbReference type="InterPro" id="IPR003495">
    <property type="entry name" value="CobW/HypB/UreG_nucleotide-bd"/>
</dbReference>
<evidence type="ECO:0000313" key="8">
    <source>
        <dbReference type="EMBL" id="NII06764.1"/>
    </source>
</evidence>
<accession>A0A7X5UAB4</accession>
<evidence type="ECO:0000256" key="1">
    <source>
        <dbReference type="ARBA" id="ARBA00022741"/>
    </source>
</evidence>
<dbReference type="Gene3D" id="3.30.1220.10">
    <property type="entry name" value="CobW-like, C-terminal domain"/>
    <property type="match status" value="1"/>
</dbReference>
<keyword evidence="1" id="KW-0547">Nucleotide-binding</keyword>
<protein>
    <submittedName>
        <fullName evidence="8">GTP-binding protein</fullName>
    </submittedName>
</protein>
<dbReference type="SUPFAM" id="SSF52540">
    <property type="entry name" value="P-loop containing nucleoside triphosphate hydrolases"/>
    <property type="match status" value="1"/>
</dbReference>
<dbReference type="Gene3D" id="3.40.50.300">
    <property type="entry name" value="P-loop containing nucleotide triphosphate hydrolases"/>
    <property type="match status" value="1"/>
</dbReference>
<dbReference type="InterPro" id="IPR027417">
    <property type="entry name" value="P-loop_NTPase"/>
</dbReference>
<evidence type="ECO:0000259" key="7">
    <source>
        <dbReference type="SMART" id="SM00833"/>
    </source>
</evidence>
<comment type="catalytic activity">
    <reaction evidence="6">
        <text>GTP + H2O = GDP + phosphate + H(+)</text>
        <dbReference type="Rhea" id="RHEA:19669"/>
        <dbReference type="ChEBI" id="CHEBI:15377"/>
        <dbReference type="ChEBI" id="CHEBI:15378"/>
        <dbReference type="ChEBI" id="CHEBI:37565"/>
        <dbReference type="ChEBI" id="CHEBI:43474"/>
        <dbReference type="ChEBI" id="CHEBI:58189"/>
    </reaction>
    <physiologicalReaction direction="left-to-right" evidence="6">
        <dbReference type="Rhea" id="RHEA:19670"/>
    </physiologicalReaction>
</comment>
<dbReference type="PANTHER" id="PTHR13748:SF62">
    <property type="entry name" value="COBW DOMAIN-CONTAINING PROTEIN"/>
    <property type="match status" value="1"/>
</dbReference>
<dbReference type="InterPro" id="IPR011629">
    <property type="entry name" value="CobW-like_C"/>
</dbReference>
<dbReference type="CDD" id="cd03112">
    <property type="entry name" value="CobW-like"/>
    <property type="match status" value="1"/>
</dbReference>
<reference evidence="8 9" key="1">
    <citation type="submission" date="2020-03" db="EMBL/GenBank/DDBJ databases">
        <authorList>
            <person name="Lai Q."/>
        </authorList>
    </citation>
    <scope>NUCLEOTIDE SEQUENCE [LARGE SCALE GENOMIC DNA]</scope>
    <source>
        <strain evidence="8 9">CCUG 25036</strain>
    </source>
</reference>
<dbReference type="Proteomes" id="UP000490980">
    <property type="component" value="Unassembled WGS sequence"/>
</dbReference>
<evidence type="ECO:0000313" key="9">
    <source>
        <dbReference type="Proteomes" id="UP000490980"/>
    </source>
</evidence>
<organism evidence="8 9">
    <name type="scientific">Luteibacter anthropi</name>
    <dbReference type="NCBI Taxonomy" id="564369"/>
    <lineage>
        <taxon>Bacteria</taxon>
        <taxon>Pseudomonadati</taxon>
        <taxon>Pseudomonadota</taxon>
        <taxon>Gammaproteobacteria</taxon>
        <taxon>Lysobacterales</taxon>
        <taxon>Rhodanobacteraceae</taxon>
        <taxon>Luteibacter</taxon>
    </lineage>
</organism>
<dbReference type="GO" id="GO:0016787">
    <property type="term" value="F:hydrolase activity"/>
    <property type="evidence" value="ECO:0007669"/>
    <property type="project" value="UniProtKB-KW"/>
</dbReference>
<comment type="caution">
    <text evidence="8">The sequence shown here is derived from an EMBL/GenBank/DDBJ whole genome shotgun (WGS) entry which is preliminary data.</text>
</comment>
<dbReference type="GO" id="GO:0000166">
    <property type="term" value="F:nucleotide binding"/>
    <property type="evidence" value="ECO:0007669"/>
    <property type="project" value="UniProtKB-KW"/>
</dbReference>
<keyword evidence="2" id="KW-0378">Hydrolase</keyword>
<name>A0A7X5UAB4_9GAMM</name>
<dbReference type="GO" id="GO:0005737">
    <property type="term" value="C:cytoplasm"/>
    <property type="evidence" value="ECO:0007669"/>
    <property type="project" value="TreeGrafter"/>
</dbReference>
<dbReference type="Pfam" id="PF02492">
    <property type="entry name" value="cobW"/>
    <property type="match status" value="1"/>
</dbReference>
<comment type="function">
    <text evidence="5">Zinc chaperone that directly transfers zinc cofactor to target proteins, thereby activating them. Zinc is transferred from the CXCC motif in the GTPase domain to the zinc binding site in target proteins in a process requiring GTP hydrolysis.</text>
</comment>
<comment type="similarity">
    <text evidence="4">Belongs to the SIMIBI class G3E GTPase family. ZNG1 subfamily.</text>
</comment>
<dbReference type="SMART" id="SM00833">
    <property type="entry name" value="CobW_C"/>
    <property type="match status" value="1"/>
</dbReference>
<evidence type="ECO:0000256" key="2">
    <source>
        <dbReference type="ARBA" id="ARBA00022801"/>
    </source>
</evidence>
<dbReference type="InterPro" id="IPR051316">
    <property type="entry name" value="Zinc-reg_GTPase_activator"/>
</dbReference>
<evidence type="ECO:0000256" key="3">
    <source>
        <dbReference type="ARBA" id="ARBA00023186"/>
    </source>
</evidence>
<dbReference type="RefSeq" id="WP_166948043.1">
    <property type="nucleotide sequence ID" value="NZ_JAARLZ010000005.1"/>
</dbReference>
<proteinExistence type="inferred from homology"/>
<dbReference type="PANTHER" id="PTHR13748">
    <property type="entry name" value="COBW-RELATED"/>
    <property type="match status" value="1"/>
</dbReference>
<dbReference type="Pfam" id="PF07683">
    <property type="entry name" value="CobW_C"/>
    <property type="match status" value="1"/>
</dbReference>
<evidence type="ECO:0000256" key="4">
    <source>
        <dbReference type="ARBA" id="ARBA00034320"/>
    </source>
</evidence>
<sequence length="340" mass="36245">MNKSNGPLSLGAVRIPPSLDDRVPVFVLTGFLGSGKTTLLNRVLANEPGPTTLVVVNEFGDIGLDHALMVHAHDDGVVELAGGCICCSLNGDLGRTLADAIWRFSRKGERQFQRVVVETTGLATPAGITRTLHRDHRVAAYYRLAGIVTVVDAETVLSSRHDHPEVVQQVEAADRLVVSKLDRVGKAVRPRVEEWLRRTNPLASVADGSTDDPFEVSPISWRLVGAAEDPAGYHGTMPSRSLSIDAPVDEEAFAGWLDLLLAAAGPALLRMKGIVHVQGDDAPRVVHAVQGTAYPAERLAPRPMDARGTRLVLIGHALAQPDVTALLAVAPLLFPGLAVA</sequence>
<dbReference type="SUPFAM" id="SSF90002">
    <property type="entry name" value="Hypothetical protein YjiA, C-terminal domain"/>
    <property type="match status" value="1"/>
</dbReference>
<evidence type="ECO:0000256" key="6">
    <source>
        <dbReference type="ARBA" id="ARBA00049117"/>
    </source>
</evidence>
<dbReference type="InterPro" id="IPR036627">
    <property type="entry name" value="CobW-likC_sf"/>
</dbReference>